<evidence type="ECO:0000313" key="3">
    <source>
        <dbReference type="EMBL" id="GLY81255.1"/>
    </source>
</evidence>
<accession>A0A9W6RT76</accession>
<dbReference type="EMBL" id="BSTJ01000018">
    <property type="protein sequence ID" value="GLY81255.1"/>
    <property type="molecule type" value="Genomic_DNA"/>
</dbReference>
<feature type="region of interest" description="Disordered" evidence="1">
    <location>
        <begin position="73"/>
        <end position="106"/>
    </location>
</feature>
<feature type="compositionally biased region" description="Low complexity" evidence="1">
    <location>
        <begin position="96"/>
        <end position="106"/>
    </location>
</feature>
<comment type="caution">
    <text evidence="3">The sequence shown here is derived from an EMBL/GenBank/DDBJ whole genome shotgun (WGS) entry which is preliminary data.</text>
</comment>
<reference evidence="3" key="1">
    <citation type="submission" date="2023-03" db="EMBL/GenBank/DDBJ databases">
        <title>Actinoallomurus iriomotensis NBRC 103681.</title>
        <authorList>
            <person name="Ichikawa N."/>
            <person name="Sato H."/>
            <person name="Tonouchi N."/>
        </authorList>
    </citation>
    <scope>NUCLEOTIDE SEQUENCE</scope>
    <source>
        <strain evidence="3">NBRC 103681</strain>
    </source>
</reference>
<evidence type="ECO:0000313" key="4">
    <source>
        <dbReference type="Proteomes" id="UP001165135"/>
    </source>
</evidence>
<feature type="region of interest" description="Disordered" evidence="1">
    <location>
        <begin position="1"/>
        <end position="27"/>
    </location>
</feature>
<evidence type="ECO:0000256" key="1">
    <source>
        <dbReference type="SAM" id="MobiDB-lite"/>
    </source>
</evidence>
<dbReference type="Proteomes" id="UP001165135">
    <property type="component" value="Unassembled WGS sequence"/>
</dbReference>
<dbReference type="Pfam" id="PF01385">
    <property type="entry name" value="OrfB_IS605"/>
    <property type="match status" value="1"/>
</dbReference>
<protein>
    <recommendedName>
        <fullName evidence="2">Probable transposase IS891/IS1136/IS1341 domain-containing protein</fullName>
    </recommendedName>
</protein>
<evidence type="ECO:0000259" key="2">
    <source>
        <dbReference type="Pfam" id="PF01385"/>
    </source>
</evidence>
<organism evidence="3 4">
    <name type="scientific">Actinoallomurus iriomotensis</name>
    <dbReference type="NCBI Taxonomy" id="478107"/>
    <lineage>
        <taxon>Bacteria</taxon>
        <taxon>Bacillati</taxon>
        <taxon>Actinomycetota</taxon>
        <taxon>Actinomycetes</taxon>
        <taxon>Streptosporangiales</taxon>
        <taxon>Thermomonosporaceae</taxon>
        <taxon>Actinoallomurus</taxon>
    </lineage>
</organism>
<feature type="compositionally biased region" description="Basic residues" evidence="1">
    <location>
        <begin position="80"/>
        <end position="90"/>
    </location>
</feature>
<proteinExistence type="predicted"/>
<sequence length="106" mass="12045">MSQLSRKAKGDWVEPGQGPGKVARIHARIADRRRDSLHKLTTRLARDDQVVVIEDLTVKNMLKNHKLARAISDAAWSEFRRRRNPPRSRSRGGGSQQVSPVVRSIR</sequence>
<dbReference type="AlphaFoldDB" id="A0A9W6RT76"/>
<dbReference type="InterPro" id="IPR001959">
    <property type="entry name" value="Transposase"/>
</dbReference>
<feature type="domain" description="Probable transposase IS891/IS1136/IS1341" evidence="2">
    <location>
        <begin position="20"/>
        <end position="64"/>
    </location>
</feature>
<name>A0A9W6RT76_9ACTN</name>
<gene>
    <name evidence="3" type="ORF">Airi01_095220</name>
</gene>